<evidence type="ECO:0000313" key="2">
    <source>
        <dbReference type="Ensembl" id="ENSSAUP00010056700.1"/>
    </source>
</evidence>
<dbReference type="InterPro" id="IPR036426">
    <property type="entry name" value="Bulb-type_lectin_dom_sf"/>
</dbReference>
<reference evidence="2" key="2">
    <citation type="submission" date="2025-08" db="UniProtKB">
        <authorList>
            <consortium name="Ensembl"/>
        </authorList>
    </citation>
    <scope>IDENTIFICATION</scope>
</reference>
<evidence type="ECO:0000259" key="1">
    <source>
        <dbReference type="PROSITE" id="PS50927"/>
    </source>
</evidence>
<keyword evidence="3" id="KW-1185">Reference proteome</keyword>
<dbReference type="PROSITE" id="PS50927">
    <property type="entry name" value="BULB_LECTIN"/>
    <property type="match status" value="1"/>
</dbReference>
<dbReference type="InterPro" id="IPR001480">
    <property type="entry name" value="Bulb-type_lectin_dom"/>
</dbReference>
<reference evidence="2" key="3">
    <citation type="submission" date="2025-09" db="UniProtKB">
        <authorList>
            <consortium name="Ensembl"/>
        </authorList>
    </citation>
    <scope>IDENTIFICATION</scope>
</reference>
<protein>
    <recommendedName>
        <fullName evidence="1">Bulb-type lectin domain-containing protein</fullName>
    </recommendedName>
</protein>
<dbReference type="Gene3D" id="2.90.10.10">
    <property type="entry name" value="Bulb-type lectin domain"/>
    <property type="match status" value="2"/>
</dbReference>
<organism evidence="2 3">
    <name type="scientific">Sparus aurata</name>
    <name type="common">Gilthead sea bream</name>
    <dbReference type="NCBI Taxonomy" id="8175"/>
    <lineage>
        <taxon>Eukaryota</taxon>
        <taxon>Metazoa</taxon>
        <taxon>Chordata</taxon>
        <taxon>Craniata</taxon>
        <taxon>Vertebrata</taxon>
        <taxon>Euteleostomi</taxon>
        <taxon>Actinopterygii</taxon>
        <taxon>Neopterygii</taxon>
        <taxon>Teleostei</taxon>
        <taxon>Neoteleostei</taxon>
        <taxon>Acanthomorphata</taxon>
        <taxon>Eupercaria</taxon>
        <taxon>Spariformes</taxon>
        <taxon>Sparidae</taxon>
        <taxon>Sparus</taxon>
    </lineage>
</organism>
<name>A0A671Y0K5_SPAAU</name>
<reference evidence="2" key="1">
    <citation type="submission" date="2021-04" db="EMBL/GenBank/DDBJ databases">
        <authorList>
            <consortium name="Wellcome Sanger Institute Data Sharing"/>
        </authorList>
    </citation>
    <scope>NUCLEOTIDE SEQUENCE [LARGE SCALE GENOMIC DNA]</scope>
</reference>
<dbReference type="SUPFAM" id="SSF51110">
    <property type="entry name" value="alpha-D-mannose-specific plant lectins"/>
    <property type="match status" value="1"/>
</dbReference>
<dbReference type="Proteomes" id="UP000472265">
    <property type="component" value="Chromosome 19"/>
</dbReference>
<accession>A0A671Y0K5</accession>
<dbReference type="OMA" id="MRLTMTN"/>
<feature type="domain" description="Bulb-type lectin" evidence="1">
    <location>
        <begin position="3"/>
        <end position="117"/>
    </location>
</feature>
<dbReference type="Ensembl" id="ENSSAUT00010059556.1">
    <property type="protein sequence ID" value="ENSSAUP00010056700.1"/>
    <property type="gene ID" value="ENSSAUG00010023241.1"/>
</dbReference>
<proteinExistence type="predicted"/>
<dbReference type="InParanoid" id="A0A671Y0K5"/>
<dbReference type="GeneTree" id="ENSGT00390000004989"/>
<evidence type="ECO:0000313" key="3">
    <source>
        <dbReference type="Proteomes" id="UP000472265"/>
    </source>
</evidence>
<dbReference type="AlphaFoldDB" id="A0A671Y0K5"/>
<sequence length="124" mass="13838">MTTNKLSKNEKLEKGEFLRSTNLAWRAVFQVNGNFVIYNEEEGNVKWATGTHGSGANRLCMQSDCSLALYNDRDKLIWSSGTYINEADVDTCHVELTNDGNLVVYLGRDPIEAPLQPTPLPPYG</sequence>